<accession>A0ABQ6TL32</accession>
<protein>
    <submittedName>
        <fullName evidence="1">Uncharacterized protein</fullName>
    </submittedName>
</protein>
<proteinExistence type="predicted"/>
<sequence>MAKKTRVIRHGDLALVKIDKLPEGLQAASTQTLMQGSGGNNHDVRNGTVYLKGVDQFVFGYLMATTGCTLLHPDHGAGKGAIKTAKLPAGVYELRRQFEHKHESMTQVVD</sequence>
<dbReference type="RefSeq" id="WP_191965712.1">
    <property type="nucleotide sequence ID" value="NZ_VZRA01000004.1"/>
</dbReference>
<comment type="caution">
    <text evidence="1">The sequence shown here is derived from an EMBL/GenBank/DDBJ whole genome shotgun (WGS) entry which is preliminary data.</text>
</comment>
<evidence type="ECO:0000313" key="1">
    <source>
        <dbReference type="EMBL" id="KAB0668972.1"/>
    </source>
</evidence>
<organism evidence="1 2">
    <name type="scientific">Oryzomonas sagensis</name>
    <dbReference type="NCBI Taxonomy" id="2603857"/>
    <lineage>
        <taxon>Bacteria</taxon>
        <taxon>Pseudomonadati</taxon>
        <taxon>Thermodesulfobacteriota</taxon>
        <taxon>Desulfuromonadia</taxon>
        <taxon>Geobacterales</taxon>
        <taxon>Geobacteraceae</taxon>
        <taxon>Oryzomonas</taxon>
    </lineage>
</organism>
<keyword evidence="2" id="KW-1185">Reference proteome</keyword>
<gene>
    <name evidence="1" type="ORF">F6V30_14135</name>
</gene>
<reference evidence="1 2" key="1">
    <citation type="journal article" date="2020" name="Microorganisms">
        <title>Description of Three Novel Members in the Family Geobacteraceae, Oryzomonas japonicum gen. nov., sp. nov., Oryzomonas sagensis sp. nov., and Oryzomonas ruber sp. nov.</title>
        <authorList>
            <person name="Xu Z."/>
            <person name="Masuda Y."/>
            <person name="Hayakawa C."/>
            <person name="Ushijima N."/>
            <person name="Kawano K."/>
            <person name="Shiratori Y."/>
            <person name="Senoo K."/>
            <person name="Itoh H."/>
        </authorList>
    </citation>
    <scope>NUCLEOTIDE SEQUENCE [LARGE SCALE GENOMIC DNA]</scope>
    <source>
        <strain evidence="1 2">Red100</strain>
    </source>
</reference>
<dbReference type="EMBL" id="VZRA01000004">
    <property type="protein sequence ID" value="KAB0668972.1"/>
    <property type="molecule type" value="Genomic_DNA"/>
</dbReference>
<name>A0ABQ6TL32_9BACT</name>
<dbReference type="Proteomes" id="UP000798046">
    <property type="component" value="Unassembled WGS sequence"/>
</dbReference>
<evidence type="ECO:0000313" key="2">
    <source>
        <dbReference type="Proteomes" id="UP000798046"/>
    </source>
</evidence>